<dbReference type="FunCoup" id="A0A0D0AJY6">
    <property type="interactions" value="20"/>
</dbReference>
<evidence type="ECO:0000256" key="1">
    <source>
        <dbReference type="ARBA" id="ARBA00004267"/>
    </source>
</evidence>
<dbReference type="GO" id="GO:0005815">
    <property type="term" value="C:microtubule organizing center"/>
    <property type="evidence" value="ECO:0007669"/>
    <property type="project" value="UniProtKB-SubCell"/>
</dbReference>
<keyword evidence="10" id="KW-1185">Reference proteome</keyword>
<feature type="compositionally biased region" description="Acidic residues" evidence="7">
    <location>
        <begin position="151"/>
        <end position="160"/>
    </location>
</feature>
<feature type="compositionally biased region" description="Polar residues" evidence="7">
    <location>
        <begin position="65"/>
        <end position="74"/>
    </location>
</feature>
<dbReference type="Gene3D" id="1.20.5.340">
    <property type="match status" value="1"/>
</dbReference>
<keyword evidence="2" id="KW-0963">Cytoplasm</keyword>
<feature type="compositionally biased region" description="Basic and acidic residues" evidence="7">
    <location>
        <begin position="837"/>
        <end position="856"/>
    </location>
</feature>
<feature type="region of interest" description="Disordered" evidence="7">
    <location>
        <begin position="407"/>
        <end position="494"/>
    </location>
</feature>
<evidence type="ECO:0000256" key="7">
    <source>
        <dbReference type="SAM" id="MobiDB-lite"/>
    </source>
</evidence>
<feature type="domain" description="Pericentrin/AKAP-450 centrosomal targeting" evidence="8">
    <location>
        <begin position="1462"/>
        <end position="1533"/>
    </location>
</feature>
<feature type="compositionally biased region" description="Low complexity" evidence="7">
    <location>
        <begin position="218"/>
        <end position="231"/>
    </location>
</feature>
<dbReference type="EMBL" id="KN835246">
    <property type="protein sequence ID" value="KIK42176.1"/>
    <property type="molecule type" value="Genomic_DNA"/>
</dbReference>
<dbReference type="InterPro" id="IPR019528">
    <property type="entry name" value="PACT_domain"/>
</dbReference>
<dbReference type="GO" id="GO:0005737">
    <property type="term" value="C:cytoplasm"/>
    <property type="evidence" value="ECO:0007669"/>
    <property type="project" value="UniProtKB-ARBA"/>
</dbReference>
<name>A0A0D0AJY6_9AGAM</name>
<feature type="compositionally biased region" description="Basic residues" evidence="7">
    <location>
        <begin position="407"/>
        <end position="416"/>
    </location>
</feature>
<feature type="compositionally biased region" description="Low complexity" evidence="7">
    <location>
        <begin position="75"/>
        <end position="102"/>
    </location>
</feature>
<evidence type="ECO:0000256" key="5">
    <source>
        <dbReference type="ARBA" id="ARBA00023212"/>
    </source>
</evidence>
<feature type="compositionally biased region" description="Acidic residues" evidence="7">
    <location>
        <begin position="283"/>
        <end position="293"/>
    </location>
</feature>
<feature type="region of interest" description="Disordered" evidence="7">
    <location>
        <begin position="1293"/>
        <end position="1312"/>
    </location>
</feature>
<feature type="region of interest" description="Disordered" evidence="7">
    <location>
        <begin position="1"/>
        <end position="339"/>
    </location>
</feature>
<dbReference type="Pfam" id="PF10495">
    <property type="entry name" value="PACT_coil_coil"/>
    <property type="match status" value="1"/>
</dbReference>
<feature type="region of interest" description="Disordered" evidence="7">
    <location>
        <begin position="504"/>
        <end position="523"/>
    </location>
</feature>
<gene>
    <name evidence="9" type="ORF">CY34DRAFT_84033</name>
</gene>
<dbReference type="STRING" id="930992.A0A0D0AJY6"/>
<dbReference type="PANTHER" id="PTHR23159">
    <property type="entry name" value="CENTROSOMAL PROTEIN 2"/>
    <property type="match status" value="1"/>
</dbReference>
<feature type="compositionally biased region" description="Polar residues" evidence="7">
    <location>
        <begin position="504"/>
        <end position="519"/>
    </location>
</feature>
<dbReference type="OrthoDB" id="2020852at2759"/>
<feature type="region of interest" description="Disordered" evidence="7">
    <location>
        <begin position="837"/>
        <end position="858"/>
    </location>
</feature>
<evidence type="ECO:0000259" key="8">
    <source>
        <dbReference type="Pfam" id="PF10495"/>
    </source>
</evidence>
<accession>A0A0D0AJY6</accession>
<evidence type="ECO:0000313" key="9">
    <source>
        <dbReference type="EMBL" id="KIK42176.1"/>
    </source>
</evidence>
<feature type="compositionally biased region" description="Acidic residues" evidence="7">
    <location>
        <begin position="595"/>
        <end position="604"/>
    </location>
</feature>
<sequence>MAMLETPSRIWRRIQAADEGEPPSLPSLPAFDDSGAQDSDSDQHSTDDGPNILPVHSTPAAVSAHTATSTIRLQSSTSSTARFASSLASRSVSAKSSSASRTYPYPRSPAQSFEASAIASLPHESDENTEPEDSPLAYSRHSVPESHLPPEENEVDDMSLEDALQSVSRSSSPFSPEIPLDNPTPRKKYDYSMSLRSEPQRSPFDKYRNVALRKPLARTRTPSLSRTTPSPVSSPPNSTPRSNRSIQLPIETPSPPGIYVPLPRSRTASPAITSLPSVVIQPPEDESNDEQELFSDRSQNPPQESDPEPGQEDSATQSDREPTFSSASSDPSNQINNDRTIGAHSTAFLSPARSVLDFTPVPRLRTQFNIPPAYNGLGTDAGEEPLTPHARRRSFLLSVINSTARPRIKFTPHPHNRLSALPVSQSSSGSSESASGVGATPAGPMRTAFAGITPRPGRGRGRMSHPLAQAHAPDSASSAGDSEHLASPSDTELRGASASFISTASSHDLTTHPRANTSYDPALGTGQRGVARFDAPKLNHYLHTLNSKLQEENKVLVDRLRKYEEVKDADQRRLSLESMGSGKARRVSTGSALGDVEEAGEEGWAEEKKDLEELVENLEAQLDKLTEAKESVDQDLETERHERARDKERWRERMHEVESGVAEIVGDLEQKVVESEQALEEMTKEAERIRDRLESERDLALERAKQAETVMENGKELGGALKEANTRISVLTADLQSATAQIKDLEDEIMTSDRRVDELEKELKKERASAKLANDDLHSQLSEMGAEIMRSTLEKENERASLLVNQMEDALEAAEQKMRTDQEVVADLKAKISTLEREREREKEMSRLLKGQHSDESNAELENALEAELEQAHKEIAKLTELLQHSPARKAIDAAKDKRIEVLEKDKEQLQARIKALRSTSFETATPNKVVNLSGISPIHRHVLSMSVRAPKTPGGPLKDLSWLNNTTGDASVSPLLTEIARLQTELDRANDSIDQKLDELEDAGLGVVSLTRELELARSKISQMENETGRLQRREERRLHRLQRLRCQKCMVKVDTSILQRFYDADESSLDVSYSVLPSNPPTPPTKTSEALRLDLHAVNKELDTMKQRWEDEKRHLLGEKAVLQDAANRMNMEVRNAKDEAKRATEASRRSRADTREVERAKAVIADLEAELQAERTRLRQMSTEQNRVQREKSVVARQLQRTEAVCPYQDIDEVKRQLQKAKRENNELETELRTNATIEQQARHLEGKVKENAETIDQLRQERSLLAKDHKELQRQFTEVSDRVNKLRNDYARSQSSHDKRRHQLDSHLGEIDDLRRALSNQADELQRSEEEKNRMAIEKTDVARTVAALESDLRRVKRDAEAFGRDLKILRTEKEKQQEKHKDELAKAERAKKQAQTQIRLLNEQLGGQHTKLKTAQEKLKIKDYGFATDGYQLVELKKQHKEECKGLVVQIRYLKAKFTRESTLRDDLVYQKHYLLVLLSNFEASEKRILACISRIGYPKPKNPPAIVKKPRSIKSVVLSVIFIRRLK</sequence>
<evidence type="ECO:0000313" key="10">
    <source>
        <dbReference type="Proteomes" id="UP000054485"/>
    </source>
</evidence>
<keyword evidence="5" id="KW-0206">Cytoskeleton</keyword>
<proteinExistence type="predicted"/>
<feature type="compositionally biased region" description="Low complexity" evidence="7">
    <location>
        <begin position="419"/>
        <end position="439"/>
    </location>
</feature>
<evidence type="ECO:0000256" key="3">
    <source>
        <dbReference type="ARBA" id="ARBA00022553"/>
    </source>
</evidence>
<feature type="compositionally biased region" description="Low complexity" evidence="7">
    <location>
        <begin position="166"/>
        <end position="175"/>
    </location>
</feature>
<feature type="compositionally biased region" description="Polar residues" evidence="7">
    <location>
        <begin position="313"/>
        <end position="339"/>
    </location>
</feature>
<comment type="subcellular location">
    <subcellularLocation>
        <location evidence="1">Cytoplasm</location>
        <location evidence="1">Cytoskeleton</location>
        <location evidence="1">Microtubule organizing center</location>
    </subcellularLocation>
</comment>
<protein>
    <submittedName>
        <fullName evidence="9">Unplaced genomic scaffold CY34scaffold_115, whole genome shotgun sequence</fullName>
    </submittedName>
</protein>
<keyword evidence="3" id="KW-0597">Phosphoprotein</keyword>
<reference evidence="10" key="2">
    <citation type="submission" date="2015-01" db="EMBL/GenBank/DDBJ databases">
        <title>Evolutionary Origins and Diversification of the Mycorrhizal Mutualists.</title>
        <authorList>
            <consortium name="DOE Joint Genome Institute"/>
            <consortium name="Mycorrhizal Genomics Consortium"/>
            <person name="Kohler A."/>
            <person name="Kuo A."/>
            <person name="Nagy L.G."/>
            <person name="Floudas D."/>
            <person name="Copeland A."/>
            <person name="Barry K.W."/>
            <person name="Cichocki N."/>
            <person name="Veneault-Fourrey C."/>
            <person name="LaButti K."/>
            <person name="Lindquist E.A."/>
            <person name="Lipzen A."/>
            <person name="Lundell T."/>
            <person name="Morin E."/>
            <person name="Murat C."/>
            <person name="Riley R."/>
            <person name="Ohm R."/>
            <person name="Sun H."/>
            <person name="Tunlid A."/>
            <person name="Henrissat B."/>
            <person name="Grigoriev I.V."/>
            <person name="Hibbett D.S."/>
            <person name="Martin F."/>
        </authorList>
    </citation>
    <scope>NUCLEOTIDE SEQUENCE [LARGE SCALE GENOMIC DNA]</scope>
    <source>
        <strain evidence="10">UH-Slu-Lm8-n1</strain>
    </source>
</reference>
<evidence type="ECO:0000256" key="2">
    <source>
        <dbReference type="ARBA" id="ARBA00022490"/>
    </source>
</evidence>
<evidence type="ECO:0000256" key="6">
    <source>
        <dbReference type="SAM" id="Coils"/>
    </source>
</evidence>
<feature type="coiled-coil region" evidence="6">
    <location>
        <begin position="980"/>
        <end position="1035"/>
    </location>
</feature>
<dbReference type="PANTHER" id="PTHR23159:SF31">
    <property type="entry name" value="CENTROSOME-ASSOCIATED PROTEIN CEP250 ISOFORM X1"/>
    <property type="match status" value="1"/>
</dbReference>
<feature type="region of interest" description="Disordered" evidence="7">
    <location>
        <begin position="577"/>
        <end position="604"/>
    </location>
</feature>
<reference evidence="9 10" key="1">
    <citation type="submission" date="2014-04" db="EMBL/GenBank/DDBJ databases">
        <authorList>
            <consortium name="DOE Joint Genome Institute"/>
            <person name="Kuo A."/>
            <person name="Ruytinx J."/>
            <person name="Rineau F."/>
            <person name="Colpaert J."/>
            <person name="Kohler A."/>
            <person name="Nagy L.G."/>
            <person name="Floudas D."/>
            <person name="Copeland A."/>
            <person name="Barry K.W."/>
            <person name="Cichocki N."/>
            <person name="Veneault-Fourrey C."/>
            <person name="LaButti K."/>
            <person name="Lindquist E.A."/>
            <person name="Lipzen A."/>
            <person name="Lundell T."/>
            <person name="Morin E."/>
            <person name="Murat C."/>
            <person name="Sun H."/>
            <person name="Tunlid A."/>
            <person name="Henrissat B."/>
            <person name="Grigoriev I.V."/>
            <person name="Hibbett D.S."/>
            <person name="Martin F."/>
            <person name="Nordberg H.P."/>
            <person name="Cantor M.N."/>
            <person name="Hua S.X."/>
        </authorList>
    </citation>
    <scope>NUCLEOTIDE SEQUENCE [LARGE SCALE GENOMIC DNA]</scope>
    <source>
        <strain evidence="9 10">UH-Slu-Lm8-n1</strain>
    </source>
</reference>
<evidence type="ECO:0000256" key="4">
    <source>
        <dbReference type="ARBA" id="ARBA00023054"/>
    </source>
</evidence>
<dbReference type="Proteomes" id="UP000054485">
    <property type="component" value="Unassembled WGS sequence"/>
</dbReference>
<organism evidence="9 10">
    <name type="scientific">Suillus luteus UH-Slu-Lm8-n1</name>
    <dbReference type="NCBI Taxonomy" id="930992"/>
    <lineage>
        <taxon>Eukaryota</taxon>
        <taxon>Fungi</taxon>
        <taxon>Dikarya</taxon>
        <taxon>Basidiomycota</taxon>
        <taxon>Agaricomycotina</taxon>
        <taxon>Agaricomycetes</taxon>
        <taxon>Agaricomycetidae</taxon>
        <taxon>Boletales</taxon>
        <taxon>Suillineae</taxon>
        <taxon>Suillaceae</taxon>
        <taxon>Suillus</taxon>
    </lineage>
</organism>
<keyword evidence="4 6" id="KW-0175">Coiled coil</keyword>
<dbReference type="HOGENOM" id="CLU_003479_0_0_1"/>
<dbReference type="InParanoid" id="A0A0D0AJY6"/>
<feature type="compositionally biased region" description="Polar residues" evidence="7">
    <location>
        <begin position="266"/>
        <end position="276"/>
    </location>
</feature>